<keyword evidence="3" id="KW-0238">DNA-binding</keyword>
<dbReference type="Pfam" id="PF00356">
    <property type="entry name" value="LacI"/>
    <property type="match status" value="1"/>
</dbReference>
<keyword evidence="7" id="KW-1185">Reference proteome</keyword>
<dbReference type="Pfam" id="PF13377">
    <property type="entry name" value="Peripla_BP_3"/>
    <property type="match status" value="1"/>
</dbReference>
<gene>
    <name evidence="6" type="ORF">SERN_0853</name>
</gene>
<evidence type="ECO:0000313" key="6">
    <source>
        <dbReference type="EMBL" id="TGO06661.1"/>
    </source>
</evidence>
<dbReference type="GO" id="GO:0003700">
    <property type="term" value="F:DNA-binding transcription factor activity"/>
    <property type="evidence" value="ECO:0007669"/>
    <property type="project" value="TreeGrafter"/>
</dbReference>
<dbReference type="Gene3D" id="1.10.260.40">
    <property type="entry name" value="lambda repressor-like DNA-binding domains"/>
    <property type="match status" value="1"/>
</dbReference>
<dbReference type="EMBL" id="RHPJ01000001">
    <property type="protein sequence ID" value="TGO06661.1"/>
    <property type="molecule type" value="Genomic_DNA"/>
</dbReference>
<dbReference type="Gene3D" id="3.40.50.2300">
    <property type="match status" value="2"/>
</dbReference>
<proteinExistence type="predicted"/>
<dbReference type="AlphaFoldDB" id="A0A4Z1EB56"/>
<keyword evidence="1" id="KW-0678">Repressor</keyword>
<dbReference type="CDD" id="cd01392">
    <property type="entry name" value="HTH_LacI"/>
    <property type="match status" value="1"/>
</dbReference>
<dbReference type="CDD" id="cd06267">
    <property type="entry name" value="PBP1_LacI_sugar_binding-like"/>
    <property type="match status" value="1"/>
</dbReference>
<dbReference type="PROSITE" id="PS50932">
    <property type="entry name" value="HTH_LACI_2"/>
    <property type="match status" value="1"/>
</dbReference>
<evidence type="ECO:0000256" key="1">
    <source>
        <dbReference type="ARBA" id="ARBA00022491"/>
    </source>
</evidence>
<evidence type="ECO:0000256" key="4">
    <source>
        <dbReference type="ARBA" id="ARBA00023163"/>
    </source>
</evidence>
<dbReference type="PANTHER" id="PTHR30146">
    <property type="entry name" value="LACI-RELATED TRANSCRIPTIONAL REPRESSOR"/>
    <property type="match status" value="1"/>
</dbReference>
<dbReference type="GO" id="GO:0000976">
    <property type="term" value="F:transcription cis-regulatory region binding"/>
    <property type="evidence" value="ECO:0007669"/>
    <property type="project" value="TreeGrafter"/>
</dbReference>
<dbReference type="SMART" id="SM00354">
    <property type="entry name" value="HTH_LACI"/>
    <property type="match status" value="1"/>
</dbReference>
<dbReference type="InterPro" id="IPR010982">
    <property type="entry name" value="Lambda_DNA-bd_dom_sf"/>
</dbReference>
<dbReference type="SUPFAM" id="SSF53822">
    <property type="entry name" value="Periplasmic binding protein-like I"/>
    <property type="match status" value="1"/>
</dbReference>
<organism evidence="6 7">
    <name type="scientific">Serinibacter arcticus</name>
    <dbReference type="NCBI Taxonomy" id="1655435"/>
    <lineage>
        <taxon>Bacteria</taxon>
        <taxon>Bacillati</taxon>
        <taxon>Actinomycetota</taxon>
        <taxon>Actinomycetes</taxon>
        <taxon>Micrococcales</taxon>
        <taxon>Beutenbergiaceae</taxon>
        <taxon>Serinibacter</taxon>
    </lineage>
</organism>
<evidence type="ECO:0000256" key="3">
    <source>
        <dbReference type="ARBA" id="ARBA00023125"/>
    </source>
</evidence>
<protein>
    <submittedName>
        <fullName evidence="6">Ribose operon repressor</fullName>
    </submittedName>
</protein>
<name>A0A4Z1EB56_9MICO</name>
<dbReference type="SUPFAM" id="SSF47413">
    <property type="entry name" value="lambda repressor-like DNA-binding domains"/>
    <property type="match status" value="1"/>
</dbReference>
<dbReference type="RefSeq" id="WP_135848818.1">
    <property type="nucleotide sequence ID" value="NZ_RHPJ01000001.1"/>
</dbReference>
<sequence length="341" mass="35353">MAHRATLTQVAQRAGVSIASASRALNGLVASPATVDKVRRAADDLGYVPDASARALKMGATGQITFAVDDIGNPVYVEMMTGVQEVVAASGFRLQVTATGGTRDVADVLDLLRSMRRGYADGLVLSPLRVTAELVAEIAATPIPVVVIGRLPDGAGVDTVMTDSARGVALAVEHLHAQGRRRIAFLNGPGDTTPGAARRRGFDDAVAHLDVVASTHEAADFTMAAGREAAHRILTAAGRPVDAIVAANDLLAIGALHAAHDLGLDVPGRLAVTGVDDTSLAEIVHPPLTSVSLDSRRRGQLAAELLTRRIEDPTRAPQVLSVPPLLHVRGSSAPTPQAGNR</sequence>
<comment type="caution">
    <text evidence="6">The sequence shown here is derived from an EMBL/GenBank/DDBJ whole genome shotgun (WGS) entry which is preliminary data.</text>
</comment>
<reference evidence="6 7" key="1">
    <citation type="submission" date="2018-11" db="EMBL/GenBank/DDBJ databases">
        <title>Complete genome sequencing of the Actinobacteria Serinibacter sp. K3-2.</title>
        <authorList>
            <person name="Rakitin A.L."/>
            <person name="Beletsky A.V."/>
            <person name="Mardanov A.V."/>
            <person name="Ravin N.V."/>
            <person name="Gromova A.S."/>
            <person name="Filippova S.N."/>
            <person name="Gal'Chenko V.F."/>
        </authorList>
    </citation>
    <scope>NUCLEOTIDE SEQUENCE [LARGE SCALE GENOMIC DNA]</scope>
    <source>
        <strain evidence="6 7">K3-2</strain>
    </source>
</reference>
<keyword evidence="4" id="KW-0804">Transcription</keyword>
<dbReference type="InterPro" id="IPR000843">
    <property type="entry name" value="HTH_LacI"/>
</dbReference>
<accession>A0A4Z1EB56</accession>
<evidence type="ECO:0000313" key="7">
    <source>
        <dbReference type="Proteomes" id="UP000297318"/>
    </source>
</evidence>
<evidence type="ECO:0000259" key="5">
    <source>
        <dbReference type="PROSITE" id="PS50932"/>
    </source>
</evidence>
<dbReference type="PANTHER" id="PTHR30146:SF148">
    <property type="entry name" value="HTH-TYPE TRANSCRIPTIONAL REPRESSOR PURR-RELATED"/>
    <property type="match status" value="1"/>
</dbReference>
<dbReference type="InterPro" id="IPR028082">
    <property type="entry name" value="Peripla_BP_I"/>
</dbReference>
<dbReference type="Proteomes" id="UP000297318">
    <property type="component" value="Unassembled WGS sequence"/>
</dbReference>
<dbReference type="OrthoDB" id="2854648at2"/>
<evidence type="ECO:0000256" key="2">
    <source>
        <dbReference type="ARBA" id="ARBA00023015"/>
    </source>
</evidence>
<keyword evidence="2" id="KW-0805">Transcription regulation</keyword>
<dbReference type="InterPro" id="IPR046335">
    <property type="entry name" value="LacI/GalR-like_sensor"/>
</dbReference>
<feature type="domain" description="HTH lacI-type" evidence="5">
    <location>
        <begin position="5"/>
        <end position="58"/>
    </location>
</feature>